<dbReference type="PANTHER" id="PTHR31321">
    <property type="entry name" value="ACYL-COA THIOESTER HYDROLASE YBHC-RELATED"/>
    <property type="match status" value="1"/>
</dbReference>
<name>A0ABY9DHV1_VITVI</name>
<sequence length="99" mass="11513">MSTVVHPLGWSDNFHPERDSLVFYGEYKCMGPGANTSKRAKFAKMLDDDGVRPFVTLNYIEASKWLLPPPRLVPRGKRYELVYSKWMMTRYSVQNNILV</sequence>
<protein>
    <recommendedName>
        <fullName evidence="3">Pectinesterase</fullName>
    </recommendedName>
</protein>
<gene>
    <name evidence="1" type="ORF">VitviT2T_024247</name>
</gene>
<dbReference type="PANTHER" id="PTHR31321:SF87">
    <property type="entry name" value="PECTINESTERASE 63-RELATED"/>
    <property type="match status" value="1"/>
</dbReference>
<reference evidence="1 2" key="1">
    <citation type="journal article" date="2023" name="Hortic Res">
        <title>The complete reference genome for grapevine (Vitis vinifera L.) genetics and breeding.</title>
        <authorList>
            <person name="Shi X."/>
            <person name="Cao S."/>
            <person name="Wang X."/>
            <person name="Huang S."/>
            <person name="Wang Y."/>
            <person name="Liu Z."/>
            <person name="Liu W."/>
            <person name="Leng X."/>
            <person name="Peng Y."/>
            <person name="Wang N."/>
            <person name="Wang Y."/>
            <person name="Ma Z."/>
            <person name="Xu X."/>
            <person name="Zhang F."/>
            <person name="Xue H."/>
            <person name="Zhong H."/>
            <person name="Wang Y."/>
            <person name="Zhang K."/>
            <person name="Velt A."/>
            <person name="Avia K."/>
            <person name="Holtgrawe D."/>
            <person name="Grimplet J."/>
            <person name="Matus J.T."/>
            <person name="Ware D."/>
            <person name="Wu X."/>
            <person name="Wang H."/>
            <person name="Liu C."/>
            <person name="Fang Y."/>
            <person name="Rustenholz C."/>
            <person name="Cheng Z."/>
            <person name="Xiao H."/>
            <person name="Zhou Y."/>
        </authorList>
    </citation>
    <scope>NUCLEOTIDE SEQUENCE [LARGE SCALE GENOMIC DNA]</scope>
    <source>
        <strain evidence="2">cv. Pinot noir / PN40024</strain>
        <tissue evidence="1">Leaf</tissue>
    </source>
</reference>
<dbReference type="EMBL" id="CP126663">
    <property type="protein sequence ID" value="WKA06344.1"/>
    <property type="molecule type" value="Genomic_DNA"/>
</dbReference>
<organism evidence="1 2">
    <name type="scientific">Vitis vinifera</name>
    <name type="common">Grape</name>
    <dbReference type="NCBI Taxonomy" id="29760"/>
    <lineage>
        <taxon>Eukaryota</taxon>
        <taxon>Viridiplantae</taxon>
        <taxon>Streptophyta</taxon>
        <taxon>Embryophyta</taxon>
        <taxon>Tracheophyta</taxon>
        <taxon>Spermatophyta</taxon>
        <taxon>Magnoliopsida</taxon>
        <taxon>eudicotyledons</taxon>
        <taxon>Gunneridae</taxon>
        <taxon>Pentapetalae</taxon>
        <taxon>rosids</taxon>
        <taxon>Vitales</taxon>
        <taxon>Vitaceae</taxon>
        <taxon>Viteae</taxon>
        <taxon>Vitis</taxon>
    </lineage>
</organism>
<evidence type="ECO:0000313" key="2">
    <source>
        <dbReference type="Proteomes" id="UP001227230"/>
    </source>
</evidence>
<dbReference type="Gene3D" id="2.160.20.10">
    <property type="entry name" value="Single-stranded right-handed beta-helix, Pectin lyase-like"/>
    <property type="match status" value="1"/>
</dbReference>
<evidence type="ECO:0008006" key="3">
    <source>
        <dbReference type="Google" id="ProtNLM"/>
    </source>
</evidence>
<proteinExistence type="predicted"/>
<evidence type="ECO:0000313" key="1">
    <source>
        <dbReference type="EMBL" id="WKA06344.1"/>
    </source>
</evidence>
<accession>A0ABY9DHV1</accession>
<keyword evidence="2" id="KW-1185">Reference proteome</keyword>
<dbReference type="InterPro" id="IPR012334">
    <property type="entry name" value="Pectin_lyas_fold"/>
</dbReference>
<dbReference type="InterPro" id="IPR011050">
    <property type="entry name" value="Pectin_lyase_fold/virulence"/>
</dbReference>
<dbReference type="SUPFAM" id="SSF51126">
    <property type="entry name" value="Pectin lyase-like"/>
    <property type="match status" value="1"/>
</dbReference>
<dbReference type="Proteomes" id="UP001227230">
    <property type="component" value="Chromosome 16"/>
</dbReference>